<feature type="compositionally biased region" description="Polar residues" evidence="11">
    <location>
        <begin position="8"/>
        <end position="22"/>
    </location>
</feature>
<dbReference type="EMBL" id="JAPDMQ010000231">
    <property type="protein sequence ID" value="KAK0529865.1"/>
    <property type="molecule type" value="Genomic_DNA"/>
</dbReference>
<dbReference type="SUPFAM" id="SSF51445">
    <property type="entry name" value="(Trans)glycosidases"/>
    <property type="match status" value="1"/>
</dbReference>
<dbReference type="GO" id="GO:0005576">
    <property type="term" value="C:extracellular region"/>
    <property type="evidence" value="ECO:0007669"/>
    <property type="project" value="UniProtKB-SubCell"/>
</dbReference>
<keyword evidence="4" id="KW-0732">Signal</keyword>
<evidence type="ECO:0000256" key="3">
    <source>
        <dbReference type="ARBA" id="ARBA00022525"/>
    </source>
</evidence>
<dbReference type="InterPro" id="IPR001547">
    <property type="entry name" value="Glyco_hydro_5"/>
</dbReference>
<organism evidence="14 15">
    <name type="scientific">Tilletia horrida</name>
    <dbReference type="NCBI Taxonomy" id="155126"/>
    <lineage>
        <taxon>Eukaryota</taxon>
        <taxon>Fungi</taxon>
        <taxon>Dikarya</taxon>
        <taxon>Basidiomycota</taxon>
        <taxon>Ustilaginomycotina</taxon>
        <taxon>Exobasidiomycetes</taxon>
        <taxon>Tilletiales</taxon>
        <taxon>Tilletiaceae</taxon>
        <taxon>Tilletia</taxon>
    </lineage>
</organism>
<keyword evidence="3" id="KW-0964">Secreted</keyword>
<feature type="region of interest" description="Disordered" evidence="11">
    <location>
        <begin position="121"/>
        <end position="178"/>
    </location>
</feature>
<keyword evidence="12" id="KW-1133">Transmembrane helix</keyword>
<feature type="region of interest" description="Disordered" evidence="11">
    <location>
        <begin position="1"/>
        <end position="40"/>
    </location>
</feature>
<accession>A0AAN6JJV5</accession>
<evidence type="ECO:0000256" key="10">
    <source>
        <dbReference type="RuleBase" id="RU361153"/>
    </source>
</evidence>
<keyword evidence="5 10" id="KW-0378">Hydrolase</keyword>
<evidence type="ECO:0000256" key="1">
    <source>
        <dbReference type="ARBA" id="ARBA00004613"/>
    </source>
</evidence>
<keyword evidence="12" id="KW-0472">Membrane</keyword>
<dbReference type="GO" id="GO:0071555">
    <property type="term" value="P:cell wall organization"/>
    <property type="evidence" value="ECO:0007669"/>
    <property type="project" value="UniProtKB-KW"/>
</dbReference>
<dbReference type="Proteomes" id="UP001176521">
    <property type="component" value="Unassembled WGS sequence"/>
</dbReference>
<dbReference type="AlphaFoldDB" id="A0AAN6JJV5"/>
<comment type="catalytic activity">
    <reaction evidence="8">
        <text>Successive hydrolysis of beta-D-glucose units from the non-reducing ends of (1-&gt;3)-beta-D-glucans, releasing alpha-glucose.</text>
        <dbReference type="EC" id="3.2.1.58"/>
    </reaction>
</comment>
<keyword evidence="6 10" id="KW-0326">Glycosidase</keyword>
<protein>
    <recommendedName>
        <fullName evidence="9">glucan 1,3-beta-glucosidase</fullName>
        <ecNumber evidence="9">3.2.1.58</ecNumber>
    </recommendedName>
</protein>
<gene>
    <name evidence="14" type="ORF">OC842_004112</name>
</gene>
<feature type="compositionally biased region" description="Low complexity" evidence="11">
    <location>
        <begin position="138"/>
        <end position="151"/>
    </location>
</feature>
<evidence type="ECO:0000256" key="2">
    <source>
        <dbReference type="ARBA" id="ARBA00005641"/>
    </source>
</evidence>
<keyword evidence="12" id="KW-0812">Transmembrane</keyword>
<feature type="region of interest" description="Disordered" evidence="11">
    <location>
        <begin position="53"/>
        <end position="86"/>
    </location>
</feature>
<feature type="domain" description="Glycoside hydrolase family 5" evidence="13">
    <location>
        <begin position="241"/>
        <end position="498"/>
    </location>
</feature>
<evidence type="ECO:0000256" key="5">
    <source>
        <dbReference type="ARBA" id="ARBA00022801"/>
    </source>
</evidence>
<dbReference type="GO" id="GO:0009251">
    <property type="term" value="P:glucan catabolic process"/>
    <property type="evidence" value="ECO:0007669"/>
    <property type="project" value="TreeGrafter"/>
</dbReference>
<evidence type="ECO:0000256" key="6">
    <source>
        <dbReference type="ARBA" id="ARBA00023295"/>
    </source>
</evidence>
<evidence type="ECO:0000256" key="8">
    <source>
        <dbReference type="ARBA" id="ARBA00036824"/>
    </source>
</evidence>
<evidence type="ECO:0000256" key="7">
    <source>
        <dbReference type="ARBA" id="ARBA00023316"/>
    </source>
</evidence>
<feature type="region of interest" description="Disordered" evidence="11">
    <location>
        <begin position="580"/>
        <end position="605"/>
    </location>
</feature>
<dbReference type="PANTHER" id="PTHR31297:SF1">
    <property type="entry name" value="GLUCAN 1,3-BETA-GLUCOSIDASE I_II-RELATED"/>
    <property type="match status" value="1"/>
</dbReference>
<dbReference type="PANTHER" id="PTHR31297">
    <property type="entry name" value="GLUCAN ENDO-1,6-BETA-GLUCOSIDASE B"/>
    <property type="match status" value="1"/>
</dbReference>
<evidence type="ECO:0000256" key="9">
    <source>
        <dbReference type="ARBA" id="ARBA00038929"/>
    </source>
</evidence>
<dbReference type="Gene3D" id="3.20.20.80">
    <property type="entry name" value="Glycosidases"/>
    <property type="match status" value="1"/>
</dbReference>
<name>A0AAN6JJV5_9BASI</name>
<dbReference type="Pfam" id="PF00150">
    <property type="entry name" value="Cellulase"/>
    <property type="match status" value="1"/>
</dbReference>
<comment type="caution">
    <text evidence="14">The sequence shown here is derived from an EMBL/GenBank/DDBJ whole genome shotgun (WGS) entry which is preliminary data.</text>
</comment>
<keyword evidence="7" id="KW-0961">Cell wall biogenesis/degradation</keyword>
<reference evidence="14" key="1">
    <citation type="journal article" date="2023" name="PhytoFront">
        <title>Draft Genome Resources of Seven Strains of Tilletia horrida, Causal Agent of Kernel Smut of Rice.</title>
        <authorList>
            <person name="Khanal S."/>
            <person name="Antony Babu S."/>
            <person name="Zhou X.G."/>
        </authorList>
    </citation>
    <scope>NUCLEOTIDE SEQUENCE</scope>
    <source>
        <strain evidence="14">TX3</strain>
    </source>
</reference>
<dbReference type="InterPro" id="IPR050386">
    <property type="entry name" value="Glycosyl_hydrolase_5"/>
</dbReference>
<comment type="similarity">
    <text evidence="2 10">Belongs to the glycosyl hydrolase 5 (cellulase A) family.</text>
</comment>
<evidence type="ECO:0000259" key="13">
    <source>
        <dbReference type="Pfam" id="PF00150"/>
    </source>
</evidence>
<dbReference type="GO" id="GO:0004338">
    <property type="term" value="F:glucan exo-1,3-beta-glucosidase activity"/>
    <property type="evidence" value="ECO:0007669"/>
    <property type="project" value="UniProtKB-EC"/>
</dbReference>
<dbReference type="InterPro" id="IPR017853">
    <property type="entry name" value="GH"/>
</dbReference>
<evidence type="ECO:0000256" key="4">
    <source>
        <dbReference type="ARBA" id="ARBA00022729"/>
    </source>
</evidence>
<evidence type="ECO:0000313" key="14">
    <source>
        <dbReference type="EMBL" id="KAK0529865.1"/>
    </source>
</evidence>
<feature type="compositionally biased region" description="Low complexity" evidence="11">
    <location>
        <begin position="166"/>
        <end position="178"/>
    </location>
</feature>
<comment type="subcellular location">
    <subcellularLocation>
        <location evidence="1">Secreted</location>
    </subcellularLocation>
</comment>
<dbReference type="EC" id="3.2.1.58" evidence="9"/>
<keyword evidence="15" id="KW-1185">Reference proteome</keyword>
<sequence>MAAHRDSFNSMPMSQKNGSSTYLYDPNTMDTPGRHSEAHQSWYSGSPLAEVAAQHSASSPLAGTGAARSAAHHNINEKGRSSSGSGGGFWGWCKRKPWIALLLLLVIIAAGVGVGIGVSRGMSSSDSEKESAQGGAGNNSNSNGNSNTSGANGNGSGSSGTRTSDAAPTPTVAPIVPLAPWDWTDPRQKVMGVSLGNYLAIERWLDEDWFRSVAGENVWDEWGLHQTLGAEKTVEVLAEHHKNYIQESDLDELVEYGLNTIRVPLPFWALIPTTGNEPYVNASQLDRLSDVMQWCHKRGLYVIVDLHSMPGSQSGDQASGHNTSNPLFWTDNNQARSVQTVQNLINWISNHPYKSVVSGVCPVNEPRAQFGFSSNDPEKLGILRTFYARTYSMLSRAQLPMIFHPSFYQGDALAYWADFVTGKDPKMLIYTVHPYPGFFPVKYDTDAMTEAVCKHARDSIGYPVPVMYGEWSAISGVETVSYMKQYYTTQLSAWSWSAGGIFWSYKAPVTQNPVLANTGMQETMFSFVDLMKLGVIPKPNAPLSSNPKDYGVFNFVRGLNGACGSIPISQIGWKSPAAYSSGYSGRRRRAEEREANPSWRRTSRR</sequence>
<evidence type="ECO:0000256" key="12">
    <source>
        <dbReference type="SAM" id="Phobius"/>
    </source>
</evidence>
<evidence type="ECO:0000256" key="11">
    <source>
        <dbReference type="SAM" id="MobiDB-lite"/>
    </source>
</evidence>
<feature type="transmembrane region" description="Helical" evidence="12">
    <location>
        <begin position="98"/>
        <end position="118"/>
    </location>
</feature>
<proteinExistence type="inferred from homology"/>
<evidence type="ECO:0000313" key="15">
    <source>
        <dbReference type="Proteomes" id="UP001176521"/>
    </source>
</evidence>
<dbReference type="GO" id="GO:0009986">
    <property type="term" value="C:cell surface"/>
    <property type="evidence" value="ECO:0007669"/>
    <property type="project" value="TreeGrafter"/>
</dbReference>